<accession>A0A3N0CPX0</accession>
<gene>
    <name evidence="1" type="ORF">EFK50_03625</name>
</gene>
<name>A0A3N0CPX0_9ACTN</name>
<evidence type="ECO:0000313" key="2">
    <source>
        <dbReference type="Proteomes" id="UP000267128"/>
    </source>
</evidence>
<protein>
    <recommendedName>
        <fullName evidence="3">Cholesterol esterase</fullName>
    </recommendedName>
</protein>
<proteinExistence type="predicted"/>
<keyword evidence="2" id="KW-1185">Reference proteome</keyword>
<sequence>MRRRFLAVTAPSFAACAAIGAAIVLGYLTVSLAAARPIEISSSHGAADSLALVMSTDRAITGLDMGSVRPQALVHLTGAEFDDLCLVPRLELPIIGGLASIRLHTGDAVGLRDVTLSAAQTRAGVDLPATVIGAAAGDQGLTPGGFMIETARTRGGVDLERVEMQAYGLVLADGITLRSLKVRPALGDQHC</sequence>
<evidence type="ECO:0008006" key="3">
    <source>
        <dbReference type="Google" id="ProtNLM"/>
    </source>
</evidence>
<dbReference type="EMBL" id="RJSE01000003">
    <property type="protein sequence ID" value="RNL65076.1"/>
    <property type="molecule type" value="Genomic_DNA"/>
</dbReference>
<comment type="caution">
    <text evidence="1">The sequence shown here is derived from an EMBL/GenBank/DDBJ whole genome shotgun (WGS) entry which is preliminary data.</text>
</comment>
<reference evidence="1 2" key="1">
    <citation type="submission" date="2018-11" db="EMBL/GenBank/DDBJ databases">
        <authorList>
            <person name="Li F."/>
        </authorList>
    </citation>
    <scope>NUCLEOTIDE SEQUENCE [LARGE SCALE GENOMIC DNA]</scope>
    <source>
        <strain evidence="1 2">Gsoil 097</strain>
    </source>
</reference>
<evidence type="ECO:0000313" key="1">
    <source>
        <dbReference type="EMBL" id="RNL65076.1"/>
    </source>
</evidence>
<dbReference type="AlphaFoldDB" id="A0A3N0CPX0"/>
<organism evidence="1 2">
    <name type="scientific">Nocardioides marmoriginsengisoli</name>
    <dbReference type="NCBI Taxonomy" id="661483"/>
    <lineage>
        <taxon>Bacteria</taxon>
        <taxon>Bacillati</taxon>
        <taxon>Actinomycetota</taxon>
        <taxon>Actinomycetes</taxon>
        <taxon>Propionibacteriales</taxon>
        <taxon>Nocardioidaceae</taxon>
        <taxon>Nocardioides</taxon>
    </lineage>
</organism>
<dbReference type="InterPro" id="IPR046198">
    <property type="entry name" value="DUF6230"/>
</dbReference>
<dbReference type="Proteomes" id="UP000267128">
    <property type="component" value="Unassembled WGS sequence"/>
</dbReference>
<dbReference type="PROSITE" id="PS51257">
    <property type="entry name" value="PROKAR_LIPOPROTEIN"/>
    <property type="match status" value="1"/>
</dbReference>
<dbReference type="Pfam" id="PF19741">
    <property type="entry name" value="DUF6230"/>
    <property type="match status" value="1"/>
</dbReference>